<dbReference type="Proteomes" id="UP000030759">
    <property type="component" value="Unassembled WGS sequence"/>
</dbReference>
<gene>
    <name evidence="2" type="ORF">H671_2g6233</name>
</gene>
<dbReference type="Gene3D" id="1.10.375.10">
    <property type="entry name" value="Human Immunodeficiency Virus Type 1 Capsid Protein"/>
    <property type="match status" value="1"/>
</dbReference>
<dbReference type="PANTHER" id="PTHR40389:SF3">
    <property type="entry name" value="IGE-BINDING PROTEIN"/>
    <property type="match status" value="1"/>
</dbReference>
<dbReference type="Pfam" id="PF00607">
    <property type="entry name" value="Gag_p24"/>
    <property type="match status" value="1"/>
</dbReference>
<dbReference type="InterPro" id="IPR008919">
    <property type="entry name" value="Retrov_capsid_N"/>
</dbReference>
<name>A0A061II97_CRIGR</name>
<proteinExistence type="predicted"/>
<evidence type="ECO:0000256" key="1">
    <source>
        <dbReference type="SAM" id="MobiDB-lite"/>
    </source>
</evidence>
<dbReference type="GO" id="GO:0016032">
    <property type="term" value="P:viral process"/>
    <property type="evidence" value="ECO:0007669"/>
    <property type="project" value="InterPro"/>
</dbReference>
<dbReference type="InterPro" id="IPR050195">
    <property type="entry name" value="Primate_lentivir_Gag_pol-like"/>
</dbReference>
<protein>
    <submittedName>
        <fullName evidence="2">Retrovirus capsid, core containing protein</fullName>
    </submittedName>
</protein>
<feature type="region of interest" description="Disordered" evidence="1">
    <location>
        <begin position="145"/>
        <end position="189"/>
    </location>
</feature>
<accession>A0A061II97</accession>
<dbReference type="SUPFAM" id="SSF47943">
    <property type="entry name" value="Retrovirus capsid protein, N-terminal core domain"/>
    <property type="match status" value="1"/>
</dbReference>
<reference evidence="3" key="1">
    <citation type="journal article" date="2013" name="Nat. Biotechnol.">
        <title>Chinese hamster genome sequenced from sorted chromosomes.</title>
        <authorList>
            <person name="Brinkrolf K."/>
            <person name="Rupp O."/>
            <person name="Laux H."/>
            <person name="Kollin F."/>
            <person name="Ernst W."/>
            <person name="Linke B."/>
            <person name="Kofler R."/>
            <person name="Romand S."/>
            <person name="Hesse F."/>
            <person name="Budach W.E."/>
            <person name="Galosy S."/>
            <person name="Muller D."/>
            <person name="Noll T."/>
            <person name="Wienberg J."/>
            <person name="Jostock T."/>
            <person name="Leonard M."/>
            <person name="Grillari J."/>
            <person name="Tauch A."/>
            <person name="Goesmann A."/>
            <person name="Helk B."/>
            <person name="Mott J.E."/>
            <person name="Puhler A."/>
            <person name="Borth N."/>
        </authorList>
    </citation>
    <scope>NUCLEOTIDE SEQUENCE [LARGE SCALE GENOMIC DNA]</scope>
    <source>
        <strain evidence="3">17A/GY</strain>
    </source>
</reference>
<dbReference type="EMBL" id="KE668244">
    <property type="protein sequence ID" value="ERE84086.1"/>
    <property type="molecule type" value="Genomic_DNA"/>
</dbReference>
<organism evidence="2 3">
    <name type="scientific">Cricetulus griseus</name>
    <name type="common">Chinese hamster</name>
    <name type="synonym">Cricetulus barabensis griseus</name>
    <dbReference type="NCBI Taxonomy" id="10029"/>
    <lineage>
        <taxon>Eukaryota</taxon>
        <taxon>Metazoa</taxon>
        <taxon>Chordata</taxon>
        <taxon>Craniata</taxon>
        <taxon>Vertebrata</taxon>
        <taxon>Euteleostomi</taxon>
        <taxon>Mammalia</taxon>
        <taxon>Eutheria</taxon>
        <taxon>Euarchontoglires</taxon>
        <taxon>Glires</taxon>
        <taxon>Rodentia</taxon>
        <taxon>Myomorpha</taxon>
        <taxon>Muroidea</taxon>
        <taxon>Cricetidae</taxon>
        <taxon>Cricetinae</taxon>
        <taxon>Cricetulus</taxon>
    </lineage>
</organism>
<dbReference type="PANTHER" id="PTHR40389">
    <property type="entry name" value="ENDOGENOUS RETROVIRUS GROUP K MEMBER 24 GAG POLYPROTEIN-RELATED"/>
    <property type="match status" value="1"/>
</dbReference>
<dbReference type="AlphaFoldDB" id="A0A061II97"/>
<evidence type="ECO:0000313" key="2">
    <source>
        <dbReference type="EMBL" id="ERE84086.1"/>
    </source>
</evidence>
<evidence type="ECO:0000313" key="3">
    <source>
        <dbReference type="Proteomes" id="UP000030759"/>
    </source>
</evidence>
<sequence length="207" mass="23077">MSLVRACLCPGQYLHWKAFLIEFANEQAAVNGAAGNTAWDVDMLLGQGRFAQQQREYPLHVFEQINNIATQAWNSLPNKGEVSGNLTKIIQGPMDILLTCKELKLLHLAYGDLVQTLEMKELYIAPEKVQQDQSEPVWVTERLTRRVPASEDGESHKQTNVTDADNHEGDVDQQDNSRTPMGDSVGVPETTANQTFCSFSLDFLVAI</sequence>